<proteinExistence type="predicted"/>
<keyword evidence="2" id="KW-0694">RNA-binding</keyword>
<dbReference type="GO" id="GO:0004386">
    <property type="term" value="F:helicase activity"/>
    <property type="evidence" value="ECO:0007669"/>
    <property type="project" value="UniProtKB-KW"/>
</dbReference>
<comment type="caution">
    <text evidence="7">The sequence shown here is derived from an EMBL/GenBank/DDBJ whole genome shotgun (WGS) entry which is preliminary data.</text>
</comment>
<keyword evidence="8" id="KW-1185">Reference proteome</keyword>
<evidence type="ECO:0000259" key="4">
    <source>
        <dbReference type="PROSITE" id="PS50137"/>
    </source>
</evidence>
<feature type="compositionally biased region" description="Pro residues" evidence="3">
    <location>
        <begin position="432"/>
        <end position="451"/>
    </location>
</feature>
<keyword evidence="7" id="KW-0347">Helicase</keyword>
<accession>A0ABS7R0X2</accession>
<dbReference type="PROSITE" id="PS51192">
    <property type="entry name" value="HELICASE_ATP_BIND_1"/>
    <property type="match status" value="1"/>
</dbReference>
<protein>
    <submittedName>
        <fullName evidence="7">DEAD/DEAH box helicase family protein</fullName>
    </submittedName>
</protein>
<dbReference type="RefSeq" id="WP_222982174.1">
    <property type="nucleotide sequence ID" value="NZ_JAINVZ010000035.1"/>
</dbReference>
<dbReference type="SMART" id="SM00490">
    <property type="entry name" value="HELICc"/>
    <property type="match status" value="1"/>
</dbReference>
<evidence type="ECO:0000259" key="6">
    <source>
        <dbReference type="PROSITE" id="PS51194"/>
    </source>
</evidence>
<dbReference type="PROSITE" id="PS51194">
    <property type="entry name" value="HELICASE_CTER"/>
    <property type="match status" value="1"/>
</dbReference>
<evidence type="ECO:0000256" key="3">
    <source>
        <dbReference type="SAM" id="MobiDB-lite"/>
    </source>
</evidence>
<dbReference type="Pfam" id="PF00271">
    <property type="entry name" value="Helicase_C"/>
    <property type="match status" value="1"/>
</dbReference>
<dbReference type="InterPro" id="IPR038718">
    <property type="entry name" value="SNF2-like_sf"/>
</dbReference>
<dbReference type="SUPFAM" id="SSF54768">
    <property type="entry name" value="dsRNA-binding domain-like"/>
    <property type="match status" value="1"/>
</dbReference>
<evidence type="ECO:0000313" key="7">
    <source>
        <dbReference type="EMBL" id="MBY8889121.1"/>
    </source>
</evidence>
<feature type="region of interest" description="Disordered" evidence="3">
    <location>
        <begin position="432"/>
        <end position="454"/>
    </location>
</feature>
<keyword evidence="7" id="KW-0067">ATP-binding</keyword>
<dbReference type="InterPro" id="IPR014001">
    <property type="entry name" value="Helicase_ATP-bd"/>
</dbReference>
<dbReference type="PANTHER" id="PTHR10799">
    <property type="entry name" value="SNF2/RAD54 HELICASE FAMILY"/>
    <property type="match status" value="1"/>
</dbReference>
<dbReference type="SUPFAM" id="SSF52540">
    <property type="entry name" value="P-loop containing nucleoside triphosphate hydrolases"/>
    <property type="match status" value="2"/>
</dbReference>
<dbReference type="Pfam" id="PF12419">
    <property type="entry name" value="DUF3670"/>
    <property type="match status" value="1"/>
</dbReference>
<dbReference type="PROSITE" id="PS50137">
    <property type="entry name" value="DS_RBD"/>
    <property type="match status" value="1"/>
</dbReference>
<keyword evidence="7" id="KW-0547">Nucleotide-binding</keyword>
<name>A0ABS7R0X2_9ACTN</name>
<evidence type="ECO:0000256" key="2">
    <source>
        <dbReference type="PROSITE-ProRule" id="PRU00266"/>
    </source>
</evidence>
<dbReference type="Gene3D" id="3.40.50.10810">
    <property type="entry name" value="Tandem AAA-ATPase domain"/>
    <property type="match status" value="1"/>
</dbReference>
<dbReference type="InterPro" id="IPR000330">
    <property type="entry name" value="SNF2_N"/>
</dbReference>
<feature type="domain" description="Helicase ATP-binding" evidence="5">
    <location>
        <begin position="946"/>
        <end position="1104"/>
    </location>
</feature>
<keyword evidence="1" id="KW-0378">Hydrolase</keyword>
<gene>
    <name evidence="7" type="ORF">K7472_30385</name>
</gene>
<dbReference type="InterPro" id="IPR022138">
    <property type="entry name" value="DUF3670"/>
</dbReference>
<dbReference type="CDD" id="cd18793">
    <property type="entry name" value="SF2_C_SNF"/>
    <property type="match status" value="1"/>
</dbReference>
<dbReference type="Pfam" id="PF00176">
    <property type="entry name" value="SNF2-rel_dom"/>
    <property type="match status" value="1"/>
</dbReference>
<dbReference type="InterPro" id="IPR027417">
    <property type="entry name" value="P-loop_NTPase"/>
</dbReference>
<dbReference type="EMBL" id="JAINVZ010000035">
    <property type="protein sequence ID" value="MBY8889121.1"/>
    <property type="molecule type" value="Genomic_DNA"/>
</dbReference>
<dbReference type="InterPro" id="IPR014720">
    <property type="entry name" value="dsRBD_dom"/>
</dbReference>
<evidence type="ECO:0000259" key="5">
    <source>
        <dbReference type="PROSITE" id="PS51192"/>
    </source>
</evidence>
<evidence type="ECO:0000313" key="8">
    <source>
        <dbReference type="Proteomes" id="UP001198565"/>
    </source>
</evidence>
<dbReference type="Gene3D" id="3.30.160.20">
    <property type="match status" value="1"/>
</dbReference>
<dbReference type="Gene3D" id="3.40.50.300">
    <property type="entry name" value="P-loop containing nucleotide triphosphate hydrolases"/>
    <property type="match status" value="1"/>
</dbReference>
<evidence type="ECO:0000256" key="1">
    <source>
        <dbReference type="ARBA" id="ARBA00022801"/>
    </source>
</evidence>
<organism evidence="7 8">
    <name type="scientific">Streptantibioticus parmotrematis</name>
    <dbReference type="NCBI Taxonomy" id="2873249"/>
    <lineage>
        <taxon>Bacteria</taxon>
        <taxon>Bacillati</taxon>
        <taxon>Actinomycetota</taxon>
        <taxon>Actinomycetes</taxon>
        <taxon>Kitasatosporales</taxon>
        <taxon>Streptomycetaceae</taxon>
        <taxon>Streptantibioticus</taxon>
    </lineage>
</organism>
<dbReference type="Proteomes" id="UP001198565">
    <property type="component" value="Unassembled WGS sequence"/>
</dbReference>
<feature type="domain" description="DRBM" evidence="4">
    <location>
        <begin position="335"/>
        <end position="404"/>
    </location>
</feature>
<dbReference type="SMART" id="SM00487">
    <property type="entry name" value="DEXDc"/>
    <property type="match status" value="1"/>
</dbReference>
<dbReference type="InterPro" id="IPR001650">
    <property type="entry name" value="Helicase_C-like"/>
</dbReference>
<dbReference type="InterPro" id="IPR049730">
    <property type="entry name" value="SNF2/RAD54-like_C"/>
</dbReference>
<sequence>MAAGLDVAALNAERWHEHLKGLVGEAADLSMVRDAIRRCRAKVLTVRDMRLILLATADDPAWEPARHAVIAFLEDRLDVARQILVSHAQVEVWPVPRFEEGTERTQHEGALIAARAVIGPLDRPVTGPTVRARTSREAQDRAALALLARIAGVPRTGESAAAERLALPGMPTEIFENRLARAIADCRHPDDELAHEAMGRARSGRLRHRDMYLLLLSAHGQAWARLRKAALERAAAMPPAPARLLHWHGEHHGNEQALTYNEELDPSGRTIVRATFQVGRTWQGPARSAWARKAARHYAATALLAQVAGLPEPSIEVDDKPAEAVRIAVPEPGQDPVKYLNKYCQKEVITKPEAQMRNLGTRVECTYSCQHRESGPQVSATAVAADKATARQAAAMKLLRKLADVECTALRAAVPPSPTPTGRVPTQTVAVPPPLPRPATAPTNPPAPLAPPARVSAPVRLSPHGTTAEALLREAIAAGAVVTFRPPARQEPAGWSVHGSSRVVLPQADLPPPIEADAEPGSGAKWRVPVAVALPAIHRTAAGASPAAVFWQRAVHLVLQLLRARLLYPALDADNLPVWRLGPVPAAAEAALEALANAAPKDAVPPGADAREVLVACGDAIADALTRTPAGDLLLGPGPWTEQAPTRLTTKLQRSVADWLDEVEDHVDGGPTPLLVVWIQTPADDLAAVGRLTAHLHLAPVGTDPADESAVKAADEVWSGRALLGGEGKAVVRPRVRRALRRAARTCPALAGLAEQERPCSCTFHPTAVEALLEQEDNLLQAGVALVWPEGLRTALSASAVIDTASGTTPGPGERPRFSVTDLLDFRWQIALDGVELTEQEMDALAEAARPLVRVRGRWVLADPVLRRRARHRLLGQLPGTQALAAALTGTVTLDGTDVPCRPDGTLADLVSMLRHGEHHPQPVPVPTQVTATLRDYQRRALTWLAHTTGCGFGALLADDMGLGKTLTALAFTCHHQQHTPGPTLVICPASLVATWCREATRFTSGLPVVAYHGPERHRVLDNLDDTSVVVTTYGLLRRDHQRLADQHWALVIADEAQHAKNCTSATARSLRALSSTSRLAITGTPVENNLSELRALLDWANPGLLGTEKEFRARWATAVEKDPHGEKAAQLTRLIAPFLLRRRKTDPGIAPELPAKIDQPRPVQLTKEQAGLYEALVRETLEQIRTTAGIERSGLVFKLLTALKQITNHPAHYLREAPPTVDEVPAFTARSAKTTALTELLEIIRERGECALVFTSYVAMGHLLTTHLAHLGYQPLFLHGTTTLTERQRMVDAFQTGRHPAMILSLKAAGTGLTLTRATHVIHYDRSWNAAVEDQATDRAHRIGQHRTVTVHRLITEHTVEDRIDELLTRKRALADAVLTGGDRALTQLTDRELADLVTLGARL</sequence>
<feature type="domain" description="Helicase C-terminal" evidence="6">
    <location>
        <begin position="1237"/>
        <end position="1394"/>
    </location>
</feature>
<reference evidence="7 8" key="1">
    <citation type="submission" date="2021-08" db="EMBL/GenBank/DDBJ databases">
        <title>Streptomyces sp. PTM05 isolated from lichen.</title>
        <authorList>
            <person name="Somphong A."/>
            <person name="Phongsopitanun W."/>
            <person name="Tanasupawat S."/>
        </authorList>
    </citation>
    <scope>NUCLEOTIDE SEQUENCE [LARGE SCALE GENOMIC DNA]</scope>
    <source>
        <strain evidence="7 8">Ptm05</strain>
    </source>
</reference>